<keyword evidence="1" id="KW-1133">Transmembrane helix</keyword>
<protein>
    <submittedName>
        <fullName evidence="2">Uncharacterized protein</fullName>
    </submittedName>
</protein>
<name>A0A5C5XM09_9PLAN</name>
<comment type="caution">
    <text evidence="2">The sequence shown here is derived from an EMBL/GenBank/DDBJ whole genome shotgun (WGS) entry which is preliminary data.</text>
</comment>
<keyword evidence="3" id="KW-1185">Reference proteome</keyword>
<dbReference type="EMBL" id="SJPG01000001">
    <property type="protein sequence ID" value="TWT63924.1"/>
    <property type="molecule type" value="Genomic_DNA"/>
</dbReference>
<evidence type="ECO:0000313" key="3">
    <source>
        <dbReference type="Proteomes" id="UP000316095"/>
    </source>
</evidence>
<sequence>MVMTIEQAGEFLANHGLAIFLVVGAFLVMVYGLWKPPSWIHGPFESWISKKLEAIEREARAQEMIANSTKAISQTAEEIREAIRAQDRDLEEICLSSRKSSAWFDAWGEIAKEMFQRHIN</sequence>
<keyword evidence="1" id="KW-0812">Transmembrane</keyword>
<evidence type="ECO:0000256" key="1">
    <source>
        <dbReference type="SAM" id="Phobius"/>
    </source>
</evidence>
<keyword evidence="1" id="KW-0472">Membrane</keyword>
<evidence type="ECO:0000313" key="2">
    <source>
        <dbReference type="EMBL" id="TWT63924.1"/>
    </source>
</evidence>
<dbReference type="Proteomes" id="UP000316095">
    <property type="component" value="Unassembled WGS sequence"/>
</dbReference>
<organism evidence="2 3">
    <name type="scientific">Rubinisphaera italica</name>
    <dbReference type="NCBI Taxonomy" id="2527969"/>
    <lineage>
        <taxon>Bacteria</taxon>
        <taxon>Pseudomonadati</taxon>
        <taxon>Planctomycetota</taxon>
        <taxon>Planctomycetia</taxon>
        <taxon>Planctomycetales</taxon>
        <taxon>Planctomycetaceae</taxon>
        <taxon>Rubinisphaera</taxon>
    </lineage>
</organism>
<dbReference type="AlphaFoldDB" id="A0A5C5XM09"/>
<gene>
    <name evidence="2" type="ORF">Pan54_46830</name>
</gene>
<feature type="transmembrane region" description="Helical" evidence="1">
    <location>
        <begin position="12"/>
        <end position="34"/>
    </location>
</feature>
<accession>A0A5C5XM09</accession>
<reference evidence="2 3" key="1">
    <citation type="submission" date="2019-02" db="EMBL/GenBank/DDBJ databases">
        <title>Deep-cultivation of Planctomycetes and their phenomic and genomic characterization uncovers novel biology.</title>
        <authorList>
            <person name="Wiegand S."/>
            <person name="Jogler M."/>
            <person name="Boedeker C."/>
            <person name="Pinto D."/>
            <person name="Vollmers J."/>
            <person name="Rivas-Marin E."/>
            <person name="Kohn T."/>
            <person name="Peeters S.H."/>
            <person name="Heuer A."/>
            <person name="Rast P."/>
            <person name="Oberbeckmann S."/>
            <person name="Bunk B."/>
            <person name="Jeske O."/>
            <person name="Meyerdierks A."/>
            <person name="Storesund J.E."/>
            <person name="Kallscheuer N."/>
            <person name="Luecker S."/>
            <person name="Lage O.M."/>
            <person name="Pohl T."/>
            <person name="Merkel B.J."/>
            <person name="Hornburger P."/>
            <person name="Mueller R.-W."/>
            <person name="Bruemmer F."/>
            <person name="Labrenz M."/>
            <person name="Spormann A.M."/>
            <person name="Op Den Camp H."/>
            <person name="Overmann J."/>
            <person name="Amann R."/>
            <person name="Jetten M.S.M."/>
            <person name="Mascher T."/>
            <person name="Medema M.H."/>
            <person name="Devos D.P."/>
            <person name="Kaster A.-K."/>
            <person name="Ovreas L."/>
            <person name="Rohde M."/>
            <person name="Galperin M.Y."/>
            <person name="Jogler C."/>
        </authorList>
    </citation>
    <scope>NUCLEOTIDE SEQUENCE [LARGE SCALE GENOMIC DNA]</scope>
    <source>
        <strain evidence="2 3">Pan54</strain>
    </source>
</reference>
<proteinExistence type="predicted"/>